<dbReference type="RefSeq" id="WP_171647679.1">
    <property type="nucleotide sequence ID" value="NZ_WHOA01000229.1"/>
</dbReference>
<evidence type="ECO:0000259" key="6">
    <source>
        <dbReference type="Pfam" id="PF00884"/>
    </source>
</evidence>
<keyword evidence="2" id="KW-0479">Metal-binding</keyword>
<keyword evidence="3" id="KW-0378">Hydrolase</keyword>
<evidence type="ECO:0000256" key="3">
    <source>
        <dbReference type="ARBA" id="ARBA00022801"/>
    </source>
</evidence>
<evidence type="ECO:0000256" key="4">
    <source>
        <dbReference type="ARBA" id="ARBA00022837"/>
    </source>
</evidence>
<feature type="region of interest" description="Disordered" evidence="5">
    <location>
        <begin position="454"/>
        <end position="475"/>
    </location>
</feature>
<dbReference type="PANTHER" id="PTHR42693">
    <property type="entry name" value="ARYLSULFATASE FAMILY MEMBER"/>
    <property type="match status" value="1"/>
</dbReference>
<dbReference type="Proteomes" id="UP000616779">
    <property type="component" value="Unassembled WGS sequence"/>
</dbReference>
<dbReference type="InterPro" id="IPR000917">
    <property type="entry name" value="Sulfatase_N"/>
</dbReference>
<protein>
    <submittedName>
        <fullName evidence="7">Sulfatase-like hydrolase/transferase</fullName>
    </submittedName>
</protein>
<accession>A0ABX1Y4E5</accession>
<comment type="similarity">
    <text evidence="1">Belongs to the sulfatase family.</text>
</comment>
<feature type="compositionally biased region" description="Gly residues" evidence="5">
    <location>
        <begin position="458"/>
        <end position="467"/>
    </location>
</feature>
<dbReference type="InterPro" id="IPR050738">
    <property type="entry name" value="Sulfatase"/>
</dbReference>
<dbReference type="InterPro" id="IPR024607">
    <property type="entry name" value="Sulfatase_CS"/>
</dbReference>
<dbReference type="SUPFAM" id="SSF53649">
    <property type="entry name" value="Alkaline phosphatase-like"/>
    <property type="match status" value="1"/>
</dbReference>
<dbReference type="Pfam" id="PF00884">
    <property type="entry name" value="Sulfatase"/>
    <property type="match status" value="1"/>
</dbReference>
<evidence type="ECO:0000256" key="1">
    <source>
        <dbReference type="ARBA" id="ARBA00008779"/>
    </source>
</evidence>
<dbReference type="PANTHER" id="PTHR42693:SF53">
    <property type="entry name" value="ENDO-4-O-SULFATASE"/>
    <property type="match status" value="1"/>
</dbReference>
<evidence type="ECO:0000313" key="7">
    <source>
        <dbReference type="EMBL" id="NOU75742.1"/>
    </source>
</evidence>
<evidence type="ECO:0000256" key="2">
    <source>
        <dbReference type="ARBA" id="ARBA00022723"/>
    </source>
</evidence>
<proteinExistence type="inferred from homology"/>
<reference evidence="7 8" key="1">
    <citation type="submission" date="2019-10" db="EMBL/GenBank/DDBJ databases">
        <title>Description of Paenibacillus terrestris sp. nov.</title>
        <authorList>
            <person name="Carlier A."/>
            <person name="Qi S."/>
        </authorList>
    </citation>
    <scope>NUCLEOTIDE SEQUENCE [LARGE SCALE GENOMIC DNA]</scope>
    <source>
        <strain evidence="7 8">LMG 31458</strain>
    </source>
</reference>
<evidence type="ECO:0000256" key="5">
    <source>
        <dbReference type="SAM" id="MobiDB-lite"/>
    </source>
</evidence>
<evidence type="ECO:0000313" key="8">
    <source>
        <dbReference type="Proteomes" id="UP000616779"/>
    </source>
</evidence>
<organism evidence="7 8">
    <name type="scientific">Paenibacillus phytorum</name>
    <dbReference type="NCBI Taxonomy" id="2654977"/>
    <lineage>
        <taxon>Bacteria</taxon>
        <taxon>Bacillati</taxon>
        <taxon>Bacillota</taxon>
        <taxon>Bacilli</taxon>
        <taxon>Bacillales</taxon>
        <taxon>Paenibacillaceae</taxon>
        <taxon>Paenibacillus</taxon>
    </lineage>
</organism>
<gene>
    <name evidence="7" type="ORF">GC098_30990</name>
</gene>
<keyword evidence="8" id="KW-1185">Reference proteome</keyword>
<feature type="domain" description="Sulfatase N-terminal" evidence="6">
    <location>
        <begin position="9"/>
        <end position="346"/>
    </location>
</feature>
<dbReference type="CDD" id="cd16149">
    <property type="entry name" value="sulfatase_like"/>
    <property type="match status" value="1"/>
</dbReference>
<dbReference type="InterPro" id="IPR017850">
    <property type="entry name" value="Alkaline_phosphatase_core_sf"/>
</dbReference>
<dbReference type="EMBL" id="WHOA01000229">
    <property type="protein sequence ID" value="NOU75742.1"/>
    <property type="molecule type" value="Genomic_DNA"/>
</dbReference>
<comment type="caution">
    <text evidence="7">The sequence shown here is derived from an EMBL/GenBank/DDBJ whole genome shotgun (WGS) entry which is preliminary data.</text>
</comment>
<name>A0ABX1Y4E5_9BACL</name>
<dbReference type="Gene3D" id="3.40.720.10">
    <property type="entry name" value="Alkaline Phosphatase, subunit A"/>
    <property type="match status" value="1"/>
</dbReference>
<sequence length="475" mass="53501">MASKNDTKPNILFILSDDQGPWAMHCAGNSELITPNLDRLANTGMRFSNFFCTSPVCSPARATLLTGRIPSQHGVLDWIADGDMGADNTIGWLSQEKIIEYLQGMPGYTDILAEHGWKCGLSGKWHLGDSRKPQKGFEYWYVHQCGGASYYGAPMIRDGKNVNEERYITDVITDEGIGYMEKTLEHDEPFYLGVHYTAPHAPWRNNNHPEEYLAMYDDCAFESVPDLPPHPWTSGGMERERFVEELKGYYASITAMDANIGRLIDWLEDNGLRENTLIIFTSDNGFCFGHHGIVGKGNGTRPVNMYEESVKVPAIFSQPGRIPMNVEMAALVSGYDFMPTLLDYVNLPNPEAEKLPGHSFKKLLLGESMDVRENLVVFDEYGPVRMIREKEWKYIHRYPNGPHELYDLVNDPNERINLINNNEMQEVVTSMKMNLEAWFVQYVDPSMDGTHEPVTGKGQIGLVGPAGKGKPSFKA</sequence>
<dbReference type="PROSITE" id="PS00523">
    <property type="entry name" value="SULFATASE_1"/>
    <property type="match status" value="1"/>
</dbReference>
<keyword evidence="4" id="KW-0106">Calcium</keyword>